<organism evidence="2 3">
    <name type="scientific">Deinobacterium chartae</name>
    <dbReference type="NCBI Taxonomy" id="521158"/>
    <lineage>
        <taxon>Bacteria</taxon>
        <taxon>Thermotogati</taxon>
        <taxon>Deinococcota</taxon>
        <taxon>Deinococci</taxon>
        <taxon>Deinococcales</taxon>
        <taxon>Deinococcaceae</taxon>
        <taxon>Deinobacterium</taxon>
    </lineage>
</organism>
<dbReference type="Proteomes" id="UP000569951">
    <property type="component" value="Unassembled WGS sequence"/>
</dbReference>
<evidence type="ECO:0000313" key="2">
    <source>
        <dbReference type="EMBL" id="MBB6098448.1"/>
    </source>
</evidence>
<dbReference type="RefSeq" id="WP_183986880.1">
    <property type="nucleotide sequence ID" value="NZ_JACHHG010000006.1"/>
</dbReference>
<name>A0A841I280_9DEIO</name>
<comment type="caution">
    <text evidence="2">The sequence shown here is derived from an EMBL/GenBank/DDBJ whole genome shotgun (WGS) entry which is preliminary data.</text>
</comment>
<evidence type="ECO:0000313" key="3">
    <source>
        <dbReference type="Proteomes" id="UP000569951"/>
    </source>
</evidence>
<feature type="signal peptide" evidence="1">
    <location>
        <begin position="1"/>
        <end position="23"/>
    </location>
</feature>
<proteinExistence type="predicted"/>
<reference evidence="2 3" key="1">
    <citation type="submission" date="2020-08" db="EMBL/GenBank/DDBJ databases">
        <title>Genomic Encyclopedia of Type Strains, Phase IV (KMG-IV): sequencing the most valuable type-strain genomes for metagenomic binning, comparative biology and taxonomic classification.</title>
        <authorList>
            <person name="Goeker M."/>
        </authorList>
    </citation>
    <scope>NUCLEOTIDE SEQUENCE [LARGE SCALE GENOMIC DNA]</scope>
    <source>
        <strain evidence="2 3">DSM 21458</strain>
    </source>
</reference>
<sequence>MKRLILTAALSALLGSVVLPDRAAAQSAPAPLSIPVNLEGPLFELRTEHFTVLAPAHARSAAERVLRAAERTRDAVARLVGHAPPHTYLLVDNETDAFNGFAVPGPDPSVRIFASFPLPYQIGQNWPDLDDSLVSHELAHVAHLTEQNGFQRWVRSLIGRVPLPGFTGARMTPAWLLEGLGVWVESQAETGVLGRVQDPYTRLIRERAALEGHFPSLEEVSIGPFEPFPYGSARYVYGGGFVDYLARRYGSEVIARLLRVYNDAPVIEPFETSWRRMTGHDLEADWAAFRAEETVRARAAAPAPHSVADTRGSYLAPAFDGRRLAWWGGARLQVGVWDGRQLTQRRSFALERRPASVAWQGERLLYTRLRPGVQGAVYDVYTLEGGRERRLTDRARARLVAATRDAAWYVRDDGDTSGIYTLGGQEVWRAPEGAHILSLDAREGALLSTLWLPGGQHALLLHLPGRTLRLEAPDDVLEARFTPQGELTYTSARTGVPLSYRWGETEPLATVGGGEFGARAAGGWRASLNLRGDGFAPVIVPHSARPVPLRGRDWDPPAREAALPPAEWRPYRPSPQPWGLAPISPAGVGLSFYGGDPAQLRNYALSAYVAGEGLNASFSVRERLGRGRDLTVYAAGYGRGLPRYGYLGARLDLLLDTPLEVPLEVTPSLRWDGRHLYPGLRVGLDDLGRDDWGYVVGGWSLFVSAGTRGIGWEGVGSARGFTLGLASGPAGTSAELNYLRSFPVGLRYGDGLLSLERVSLVPALGVRPTGDAYASLAVSLDGMANYLQPIRAGARLELRGSGFGVNLFSSIPLPAASDLRQP</sequence>
<dbReference type="EMBL" id="JACHHG010000006">
    <property type="protein sequence ID" value="MBB6098448.1"/>
    <property type="molecule type" value="Genomic_DNA"/>
</dbReference>
<dbReference type="SUPFAM" id="SSF50969">
    <property type="entry name" value="YVTN repeat-like/Quinoprotein amine dehydrogenase"/>
    <property type="match status" value="1"/>
</dbReference>
<accession>A0A841I280</accession>
<evidence type="ECO:0000256" key="1">
    <source>
        <dbReference type="SAM" id="SignalP"/>
    </source>
</evidence>
<dbReference type="InterPro" id="IPR011044">
    <property type="entry name" value="Quino_amine_DH_bsu"/>
</dbReference>
<evidence type="ECO:0008006" key="4">
    <source>
        <dbReference type="Google" id="ProtNLM"/>
    </source>
</evidence>
<protein>
    <recommendedName>
        <fullName evidence="4">Peptidase MA superfamily protein</fullName>
    </recommendedName>
</protein>
<feature type="chain" id="PRO_5032387367" description="Peptidase MA superfamily protein" evidence="1">
    <location>
        <begin position="24"/>
        <end position="822"/>
    </location>
</feature>
<gene>
    <name evidence="2" type="ORF">HNR42_001882</name>
</gene>
<keyword evidence="1" id="KW-0732">Signal</keyword>
<dbReference type="AlphaFoldDB" id="A0A841I280"/>
<keyword evidence="3" id="KW-1185">Reference proteome</keyword>